<dbReference type="AlphaFoldDB" id="A0A354YWX2"/>
<name>A0A354YWX2_9FIRM</name>
<dbReference type="EMBL" id="DNZF01000174">
    <property type="protein sequence ID" value="HBK53850.1"/>
    <property type="molecule type" value="Genomic_DNA"/>
</dbReference>
<comment type="caution">
    <text evidence="1">The sequence shown here is derived from an EMBL/GenBank/DDBJ whole genome shotgun (WGS) entry which is preliminary data.</text>
</comment>
<dbReference type="Proteomes" id="UP000263273">
    <property type="component" value="Unassembled WGS sequence"/>
</dbReference>
<evidence type="ECO:0000313" key="1">
    <source>
        <dbReference type="EMBL" id="HBK53850.1"/>
    </source>
</evidence>
<accession>A0A354YWX2</accession>
<dbReference type="RefSeq" id="WP_061215034.1">
    <property type="nucleotide sequence ID" value="NZ_DCDX01000088.1"/>
</dbReference>
<dbReference type="STRING" id="378794.GCA_001570625_02625"/>
<proteinExistence type="predicted"/>
<reference evidence="1 2" key="1">
    <citation type="journal article" date="2018" name="Nat. Biotechnol.">
        <title>A standardized bacterial taxonomy based on genome phylogeny substantially revises the tree of life.</title>
        <authorList>
            <person name="Parks D.H."/>
            <person name="Chuvochina M."/>
            <person name="Waite D.W."/>
            <person name="Rinke C."/>
            <person name="Skarshewski A."/>
            <person name="Chaumeil P.A."/>
            <person name="Hugenholtz P."/>
        </authorList>
    </citation>
    <scope>NUCLEOTIDE SEQUENCE [LARGE SCALE GENOMIC DNA]</scope>
    <source>
        <strain evidence="1">UBA10948</strain>
    </source>
</reference>
<protein>
    <submittedName>
        <fullName evidence="1">Uncharacterized protein</fullName>
    </submittedName>
</protein>
<evidence type="ECO:0000313" key="2">
    <source>
        <dbReference type="Proteomes" id="UP000263273"/>
    </source>
</evidence>
<gene>
    <name evidence="1" type="ORF">DDZ44_07940</name>
</gene>
<organism evidence="1 2">
    <name type="scientific">Syntrophomonas wolfei</name>
    <dbReference type="NCBI Taxonomy" id="863"/>
    <lineage>
        <taxon>Bacteria</taxon>
        <taxon>Bacillati</taxon>
        <taxon>Bacillota</taxon>
        <taxon>Clostridia</taxon>
        <taxon>Eubacteriales</taxon>
        <taxon>Syntrophomonadaceae</taxon>
        <taxon>Syntrophomonas</taxon>
    </lineage>
</organism>
<sequence length="158" mass="18643">MIGDITVNEVELLNAYQILGPSGQKGLKDYLRYLLYKQYKREAMAAVFHNKLLHNLFHSLLHLVERDDFDLMQIEKRVKQIKELYYGIFEQVHNRFAEVIDDLDSCEVVKEFGHNSFENIDKAIRSGNHIMLRFEIIDFHQGFCRLSQKRDARNIVAV</sequence>